<dbReference type="EC" id="3.1.3.16" evidence="12"/>
<dbReference type="GO" id="GO:0043175">
    <property type="term" value="F:RNA polymerase core enzyme binding"/>
    <property type="evidence" value="ECO:0007669"/>
    <property type="project" value="UniProtKB-UniRule"/>
</dbReference>
<comment type="similarity">
    <text evidence="2 11 12">Belongs to the RPAP2 family.</text>
</comment>
<evidence type="ECO:0000256" key="3">
    <source>
        <dbReference type="ARBA" id="ARBA00022723"/>
    </source>
</evidence>
<sequence>MSSVPRGRKKKNIPKSTSEMSKEMLIETLRKKKECNARALAIVERLCEPLIPEEDWFLSSMEFINQCHFEDIIVERAILKLCGYPLCKNRLENVPAKKYHISTKQNKVYDITERKNFCSSGCYKAGMYLKNQLLTSPLWYRDQEIIPKFKLLPCSTTASMGEEVVFLPERDQLKKEVLAEKKRESELQKVVEKIESLNLESDSNIDKTDEETVNVLPQDDTSKNTSDEQLTEKLVEDNTLKIDDKKESPRETKSKTKKEVEVDPVKRVEQCIYEWFTFDTVLYLYGEEKVKDIMKDRKDEIKSILGSKPLLPGYSDKIDRMITFYSLLDQQFDSDSGIKDLKPLPDYSAIKEDGKKLEVKVKAFYSGQLEMKECDIVEKKTGEENAEENEIYLPTVDAHAQNTLRMKILMDRFNKVIPELIRTFTTAHCFEVSELRQLVSHFTLSAHNITFKPGEWYLIGFIMIKLMSLKNRQLASLLNSPNGKTHVTLLLMNYGLPADYLENVLDWLMNVDGLIKKLS</sequence>
<evidence type="ECO:0000256" key="5">
    <source>
        <dbReference type="ARBA" id="ARBA00022801"/>
    </source>
</evidence>
<dbReference type="InterPro" id="IPR007308">
    <property type="entry name" value="Rtr1/RPAP2_dom"/>
</dbReference>
<feature type="region of interest" description="Disordered" evidence="13">
    <location>
        <begin position="202"/>
        <end position="258"/>
    </location>
</feature>
<dbReference type="AlphaFoldDB" id="A0AAW2HSV7"/>
<comment type="catalytic activity">
    <reaction evidence="9 12">
        <text>O-phospho-L-seryl-[protein] + H2O = L-seryl-[protein] + phosphate</text>
        <dbReference type="Rhea" id="RHEA:20629"/>
        <dbReference type="Rhea" id="RHEA-COMP:9863"/>
        <dbReference type="Rhea" id="RHEA-COMP:11604"/>
        <dbReference type="ChEBI" id="CHEBI:15377"/>
        <dbReference type="ChEBI" id="CHEBI:29999"/>
        <dbReference type="ChEBI" id="CHEBI:43474"/>
        <dbReference type="ChEBI" id="CHEBI:83421"/>
        <dbReference type="EC" id="3.1.3.16"/>
    </reaction>
</comment>
<evidence type="ECO:0000256" key="2">
    <source>
        <dbReference type="ARBA" id="ARBA00005676"/>
    </source>
</evidence>
<keyword evidence="6 12" id="KW-0862">Zinc</keyword>
<dbReference type="InterPro" id="IPR039693">
    <property type="entry name" value="Rtr1/RPAP2"/>
</dbReference>
<comment type="catalytic activity">
    <reaction evidence="10 12">
        <text>O-phospho-L-threonyl-[protein] + H2O = L-threonyl-[protein] + phosphate</text>
        <dbReference type="Rhea" id="RHEA:47004"/>
        <dbReference type="Rhea" id="RHEA-COMP:11060"/>
        <dbReference type="Rhea" id="RHEA-COMP:11605"/>
        <dbReference type="ChEBI" id="CHEBI:15377"/>
        <dbReference type="ChEBI" id="CHEBI:30013"/>
        <dbReference type="ChEBI" id="CHEBI:43474"/>
        <dbReference type="ChEBI" id="CHEBI:61977"/>
        <dbReference type="EC" id="3.1.3.16"/>
    </reaction>
</comment>
<evidence type="ECO:0000259" key="14">
    <source>
        <dbReference type="PROSITE" id="PS51479"/>
    </source>
</evidence>
<dbReference type="GO" id="GO:0005737">
    <property type="term" value="C:cytoplasm"/>
    <property type="evidence" value="ECO:0007669"/>
    <property type="project" value="TreeGrafter"/>
</dbReference>
<comment type="caution">
    <text evidence="15">The sequence shown here is derived from an EMBL/GenBank/DDBJ whole genome shotgun (WGS) entry which is preliminary data.</text>
</comment>
<feature type="domain" description="RTR1-type" evidence="14">
    <location>
        <begin position="59"/>
        <end position="142"/>
    </location>
</feature>
<keyword evidence="7 12" id="KW-0904">Protein phosphatase</keyword>
<protein>
    <recommendedName>
        <fullName evidence="12">RNA polymerase II subunit B1 CTD phosphatase RPAP2 homolog</fullName>
        <ecNumber evidence="12">3.1.3.16</ecNumber>
    </recommendedName>
</protein>
<evidence type="ECO:0000256" key="9">
    <source>
        <dbReference type="ARBA" id="ARBA00047761"/>
    </source>
</evidence>
<evidence type="ECO:0000256" key="6">
    <source>
        <dbReference type="ARBA" id="ARBA00022833"/>
    </source>
</evidence>
<accession>A0AAW2HSV7</accession>
<dbReference type="GO" id="GO:0008270">
    <property type="term" value="F:zinc ion binding"/>
    <property type="evidence" value="ECO:0007669"/>
    <property type="project" value="UniProtKB-KW"/>
</dbReference>
<dbReference type="PANTHER" id="PTHR14732">
    <property type="entry name" value="RNA POLYMERASE II SUBUNIT B1 CTD PHOSPHATASE RPAP2-RELATED"/>
    <property type="match status" value="1"/>
</dbReference>
<dbReference type="GO" id="GO:0008420">
    <property type="term" value="F:RNA polymerase II CTD heptapeptide repeat phosphatase activity"/>
    <property type="evidence" value="ECO:0007669"/>
    <property type="project" value="UniProtKB-UniRule"/>
</dbReference>
<feature type="compositionally biased region" description="Basic residues" evidence="13">
    <location>
        <begin position="1"/>
        <end position="13"/>
    </location>
</feature>
<feature type="region of interest" description="Disordered" evidence="13">
    <location>
        <begin position="1"/>
        <end position="20"/>
    </location>
</feature>
<proteinExistence type="inferred from homology"/>
<evidence type="ECO:0000313" key="15">
    <source>
        <dbReference type="EMBL" id="KAL0273014.1"/>
    </source>
</evidence>
<evidence type="ECO:0000256" key="13">
    <source>
        <dbReference type="SAM" id="MobiDB-lite"/>
    </source>
</evidence>
<evidence type="ECO:0000256" key="12">
    <source>
        <dbReference type="RuleBase" id="RU367080"/>
    </source>
</evidence>
<dbReference type="PROSITE" id="PS51479">
    <property type="entry name" value="ZF_RTR1"/>
    <property type="match status" value="1"/>
</dbReference>
<keyword evidence="3 12" id="KW-0479">Metal-binding</keyword>
<keyword evidence="4 12" id="KW-0863">Zinc-finger</keyword>
<evidence type="ECO:0000256" key="1">
    <source>
        <dbReference type="ARBA" id="ARBA00004123"/>
    </source>
</evidence>
<keyword evidence="8 12" id="KW-0539">Nucleus</keyword>
<keyword evidence="5 12" id="KW-0378">Hydrolase</keyword>
<reference evidence="15" key="1">
    <citation type="journal article" date="2024" name="Gigascience">
        <title>Chromosome-level genome of the poultry shaft louse Menopon gallinae provides insight into the host-switching and adaptive evolution of parasitic lice.</title>
        <authorList>
            <person name="Xu Y."/>
            <person name="Ma L."/>
            <person name="Liu S."/>
            <person name="Liang Y."/>
            <person name="Liu Q."/>
            <person name="He Z."/>
            <person name="Tian L."/>
            <person name="Duan Y."/>
            <person name="Cai W."/>
            <person name="Li H."/>
            <person name="Song F."/>
        </authorList>
    </citation>
    <scope>NUCLEOTIDE SEQUENCE</scope>
    <source>
        <strain evidence="15">Cailab_2023a</strain>
    </source>
</reference>
<comment type="function">
    <text evidence="12">Putative RNA polymerase II subunit B1 C-terminal domain (CTD) phosphatase involved in RNA polymerase II transcription regulation.</text>
</comment>
<name>A0AAW2HSV7_9NEOP</name>
<evidence type="ECO:0000256" key="4">
    <source>
        <dbReference type="ARBA" id="ARBA00022771"/>
    </source>
</evidence>
<comment type="subcellular location">
    <subcellularLocation>
        <location evidence="1 12">Nucleus</location>
    </subcellularLocation>
</comment>
<evidence type="ECO:0000256" key="10">
    <source>
        <dbReference type="ARBA" id="ARBA00048336"/>
    </source>
</evidence>
<dbReference type="Pfam" id="PF04181">
    <property type="entry name" value="RPAP2_Rtr1"/>
    <property type="match status" value="1"/>
</dbReference>
<evidence type="ECO:0000256" key="7">
    <source>
        <dbReference type="ARBA" id="ARBA00022912"/>
    </source>
</evidence>
<dbReference type="InterPro" id="IPR038534">
    <property type="entry name" value="Rtr1/RPAP2_sf"/>
</dbReference>
<dbReference type="EMBL" id="JARGDH010000003">
    <property type="protein sequence ID" value="KAL0273014.1"/>
    <property type="molecule type" value="Genomic_DNA"/>
</dbReference>
<organism evidence="15">
    <name type="scientific">Menopon gallinae</name>
    <name type="common">poultry shaft louse</name>
    <dbReference type="NCBI Taxonomy" id="328185"/>
    <lineage>
        <taxon>Eukaryota</taxon>
        <taxon>Metazoa</taxon>
        <taxon>Ecdysozoa</taxon>
        <taxon>Arthropoda</taxon>
        <taxon>Hexapoda</taxon>
        <taxon>Insecta</taxon>
        <taxon>Pterygota</taxon>
        <taxon>Neoptera</taxon>
        <taxon>Paraneoptera</taxon>
        <taxon>Psocodea</taxon>
        <taxon>Troctomorpha</taxon>
        <taxon>Phthiraptera</taxon>
        <taxon>Amblycera</taxon>
        <taxon>Menoponidae</taxon>
        <taxon>Menopon</taxon>
    </lineage>
</organism>
<dbReference type="PANTHER" id="PTHR14732:SF0">
    <property type="entry name" value="RNA POLYMERASE II SUBUNIT B1 CTD PHOSPHATASE RPAP2-RELATED"/>
    <property type="match status" value="1"/>
</dbReference>
<gene>
    <name evidence="15" type="ORF">PYX00_005793</name>
</gene>
<evidence type="ECO:0000256" key="8">
    <source>
        <dbReference type="ARBA" id="ARBA00023242"/>
    </source>
</evidence>
<feature type="compositionally biased region" description="Basic and acidic residues" evidence="13">
    <location>
        <begin position="220"/>
        <end position="258"/>
    </location>
</feature>
<dbReference type="Gene3D" id="1.25.40.820">
    <property type="match status" value="1"/>
</dbReference>
<dbReference type="GO" id="GO:0005634">
    <property type="term" value="C:nucleus"/>
    <property type="evidence" value="ECO:0007669"/>
    <property type="project" value="UniProtKB-SubCell"/>
</dbReference>
<evidence type="ECO:0000256" key="11">
    <source>
        <dbReference type="PROSITE-ProRule" id="PRU00812"/>
    </source>
</evidence>